<dbReference type="SUPFAM" id="SSF52096">
    <property type="entry name" value="ClpP/crotonase"/>
    <property type="match status" value="1"/>
</dbReference>
<dbReference type="Pfam" id="PF00378">
    <property type="entry name" value="ECH_1"/>
    <property type="match status" value="1"/>
</dbReference>
<dbReference type="RefSeq" id="WP_249700992.1">
    <property type="nucleotide sequence ID" value="NZ_JAMFLX010000024.1"/>
</dbReference>
<gene>
    <name evidence="2" type="ORF">M3P05_15830</name>
</gene>
<evidence type="ECO:0000313" key="3">
    <source>
        <dbReference type="Proteomes" id="UP001203338"/>
    </source>
</evidence>
<name>A0ABT0PK89_9GAMM</name>
<organism evidence="2 3">
    <name type="scientific">Parendozoicomonas callyspongiae</name>
    <dbReference type="NCBI Taxonomy" id="2942213"/>
    <lineage>
        <taxon>Bacteria</taxon>
        <taxon>Pseudomonadati</taxon>
        <taxon>Pseudomonadota</taxon>
        <taxon>Gammaproteobacteria</taxon>
        <taxon>Oceanospirillales</taxon>
        <taxon>Endozoicomonadaceae</taxon>
        <taxon>Parendozoicomonas</taxon>
    </lineage>
</organism>
<accession>A0ABT0PK89</accession>
<dbReference type="InterPro" id="IPR001753">
    <property type="entry name" value="Enoyl-CoA_hydra/iso"/>
</dbReference>
<proteinExistence type="inferred from homology"/>
<dbReference type="InterPro" id="IPR029045">
    <property type="entry name" value="ClpP/crotonase-like_dom_sf"/>
</dbReference>
<dbReference type="Gene3D" id="1.10.12.10">
    <property type="entry name" value="Lyase 2-enoyl-coa Hydratase, Chain A, domain 2"/>
    <property type="match status" value="1"/>
</dbReference>
<sequence>MTFPECECLELTQKGPALFVTFNRPKVRNALSLNMVKELLAVFDSVLLSPEIRVMVLRGAGGHFCAGGDIKDMASARTRTSEGETDSFYILNRTFGYLLETAEQLPQVLVCALEGSVMGGGFGLACISDVALTHKDASFALPETGLGITPAQIAPFVVKRIGLTQARRLALLGEKFNGAESVRLGITHSVFDSVEEMEQELDSVIEKVHRCAPGANATTKQLMLSVGQVPMKELLDSAARDFSNAIQGPEGTEGTMAFVQKRLPAWAEVKTGEEE</sequence>
<dbReference type="CDD" id="cd06558">
    <property type="entry name" value="crotonase-like"/>
    <property type="match status" value="1"/>
</dbReference>
<reference evidence="2 3" key="1">
    <citation type="submission" date="2022-05" db="EMBL/GenBank/DDBJ databases">
        <authorList>
            <person name="Park J.-S."/>
        </authorList>
    </citation>
    <scope>NUCLEOTIDE SEQUENCE [LARGE SCALE GENOMIC DNA]</scope>
    <source>
        <strain evidence="2 3">2012CJ34-2</strain>
    </source>
</reference>
<dbReference type="EMBL" id="JAMFLX010000024">
    <property type="protein sequence ID" value="MCL6271391.1"/>
    <property type="molecule type" value="Genomic_DNA"/>
</dbReference>
<keyword evidence="3" id="KW-1185">Reference proteome</keyword>
<dbReference type="Proteomes" id="UP001203338">
    <property type="component" value="Unassembled WGS sequence"/>
</dbReference>
<dbReference type="PANTHER" id="PTHR42964:SF1">
    <property type="entry name" value="POLYKETIDE BIOSYNTHESIS ENOYL-COA HYDRATASE PKSH-RELATED"/>
    <property type="match status" value="1"/>
</dbReference>
<evidence type="ECO:0000256" key="1">
    <source>
        <dbReference type="ARBA" id="ARBA00005254"/>
    </source>
</evidence>
<protein>
    <submittedName>
        <fullName evidence="2">Enoyl-CoA hydratase/isomerase family protein</fullName>
    </submittedName>
</protein>
<dbReference type="PANTHER" id="PTHR42964">
    <property type="entry name" value="ENOYL-COA HYDRATASE"/>
    <property type="match status" value="1"/>
</dbReference>
<dbReference type="InterPro" id="IPR014748">
    <property type="entry name" value="Enoyl-CoA_hydra_C"/>
</dbReference>
<dbReference type="Gene3D" id="3.90.226.10">
    <property type="entry name" value="2-enoyl-CoA Hydratase, Chain A, domain 1"/>
    <property type="match status" value="1"/>
</dbReference>
<comment type="similarity">
    <text evidence="1">Belongs to the enoyl-CoA hydratase/isomerase family.</text>
</comment>
<dbReference type="InterPro" id="IPR051683">
    <property type="entry name" value="Enoyl-CoA_Hydratase/Isomerase"/>
</dbReference>
<evidence type="ECO:0000313" key="2">
    <source>
        <dbReference type="EMBL" id="MCL6271391.1"/>
    </source>
</evidence>
<comment type="caution">
    <text evidence="2">The sequence shown here is derived from an EMBL/GenBank/DDBJ whole genome shotgun (WGS) entry which is preliminary data.</text>
</comment>